<accession>A0A4R1I0U1</accession>
<dbReference type="PROSITE" id="PS50928">
    <property type="entry name" value="ABC_TM1"/>
    <property type="match status" value="1"/>
</dbReference>
<comment type="subcellular location">
    <subcellularLocation>
        <location evidence="1">Cell inner membrane</location>
        <topology evidence="1">Multi-pass membrane protein</topology>
    </subcellularLocation>
    <subcellularLocation>
        <location evidence="8">Cell membrane</location>
        <topology evidence="8">Multi-pass membrane protein</topology>
    </subcellularLocation>
</comment>
<keyword evidence="2 8" id="KW-0813">Transport</keyword>
<evidence type="ECO:0000256" key="8">
    <source>
        <dbReference type="RuleBase" id="RU363032"/>
    </source>
</evidence>
<evidence type="ECO:0000313" key="11">
    <source>
        <dbReference type="Proteomes" id="UP000295030"/>
    </source>
</evidence>
<evidence type="ECO:0000256" key="4">
    <source>
        <dbReference type="ARBA" id="ARBA00022519"/>
    </source>
</evidence>
<comment type="caution">
    <text evidence="10">The sequence shown here is derived from an EMBL/GenBank/DDBJ whole genome shotgun (WGS) entry which is preliminary data.</text>
</comment>
<keyword evidence="7 8" id="KW-0472">Membrane</keyword>
<dbReference type="PANTHER" id="PTHR43357:SF4">
    <property type="entry name" value="INNER MEMBRANE ABC TRANSPORTER PERMEASE PROTEIN YDCV"/>
    <property type="match status" value="1"/>
</dbReference>
<evidence type="ECO:0000256" key="2">
    <source>
        <dbReference type="ARBA" id="ARBA00022448"/>
    </source>
</evidence>
<evidence type="ECO:0000256" key="5">
    <source>
        <dbReference type="ARBA" id="ARBA00022692"/>
    </source>
</evidence>
<evidence type="ECO:0000256" key="3">
    <source>
        <dbReference type="ARBA" id="ARBA00022475"/>
    </source>
</evidence>
<keyword evidence="5 8" id="KW-0812">Transmembrane</keyword>
<evidence type="ECO:0000313" key="10">
    <source>
        <dbReference type="EMBL" id="TCK28328.1"/>
    </source>
</evidence>
<dbReference type="InterPro" id="IPR035906">
    <property type="entry name" value="MetI-like_sf"/>
</dbReference>
<dbReference type="Gene3D" id="1.10.3720.10">
    <property type="entry name" value="MetI-like"/>
    <property type="match status" value="1"/>
</dbReference>
<dbReference type="SUPFAM" id="SSF161098">
    <property type="entry name" value="MetI-like"/>
    <property type="match status" value="1"/>
</dbReference>
<dbReference type="Pfam" id="PF00528">
    <property type="entry name" value="BPD_transp_1"/>
    <property type="match status" value="1"/>
</dbReference>
<keyword evidence="4" id="KW-0997">Cell inner membrane</keyword>
<organism evidence="10 11">
    <name type="scientific">Ancylobacter aquaticus</name>
    <dbReference type="NCBI Taxonomy" id="100"/>
    <lineage>
        <taxon>Bacteria</taxon>
        <taxon>Pseudomonadati</taxon>
        <taxon>Pseudomonadota</taxon>
        <taxon>Alphaproteobacteria</taxon>
        <taxon>Hyphomicrobiales</taxon>
        <taxon>Xanthobacteraceae</taxon>
        <taxon>Ancylobacter</taxon>
    </lineage>
</organism>
<feature type="transmembrane region" description="Helical" evidence="8">
    <location>
        <begin position="136"/>
        <end position="156"/>
    </location>
</feature>
<feature type="transmembrane region" description="Helical" evidence="8">
    <location>
        <begin position="109"/>
        <end position="130"/>
    </location>
</feature>
<dbReference type="RefSeq" id="WP_131835487.1">
    <property type="nucleotide sequence ID" value="NZ_SMFY01000002.1"/>
</dbReference>
<feature type="transmembrane region" description="Helical" evidence="8">
    <location>
        <begin position="78"/>
        <end position="97"/>
    </location>
</feature>
<feature type="domain" description="ABC transmembrane type-1" evidence="9">
    <location>
        <begin position="72"/>
        <end position="260"/>
    </location>
</feature>
<proteinExistence type="inferred from homology"/>
<evidence type="ECO:0000259" key="9">
    <source>
        <dbReference type="PROSITE" id="PS50928"/>
    </source>
</evidence>
<reference evidence="10 11" key="1">
    <citation type="submission" date="2019-03" db="EMBL/GenBank/DDBJ databases">
        <title>Genomic Encyclopedia of Type Strains, Phase IV (KMG-IV): sequencing the most valuable type-strain genomes for metagenomic binning, comparative biology and taxonomic classification.</title>
        <authorList>
            <person name="Goeker M."/>
        </authorList>
    </citation>
    <scope>NUCLEOTIDE SEQUENCE [LARGE SCALE GENOMIC DNA]</scope>
    <source>
        <strain evidence="10 11">DSM 101</strain>
    </source>
</reference>
<evidence type="ECO:0000256" key="7">
    <source>
        <dbReference type="ARBA" id="ARBA00023136"/>
    </source>
</evidence>
<gene>
    <name evidence="10" type="ORF">EV667_2332</name>
</gene>
<sequence length="274" mass="29433">MNRRRLNRARDAAGPLLISIIAWAVLVYLVLPLAVVIAISFTTTEYLAFPPVGFTLNWYQRFLADPSYVDAILLSGRLAFGSTLIGFLLGVPAALVLKRGRLPGAQMLGNLFLSPLILPAIIIGVGVLQISGTLGFARSFEAMLVGHVVIILPYIVRTTLASLEGFDTSLEEAAQDLGASGFSTFFLVTLPLIKPGIIAGCLFGLIMSWIDVEVSIFNTVIAQSPIPVKVFNYVQYSVDPMIAAVSAGTIYIALILVLLLDRLVGLDKVAGQQK</sequence>
<comment type="similarity">
    <text evidence="8">Belongs to the binding-protein-dependent transport system permease family.</text>
</comment>
<dbReference type="OrthoDB" id="9815533at2"/>
<feature type="transmembrane region" description="Helical" evidence="8">
    <location>
        <begin position="185"/>
        <end position="210"/>
    </location>
</feature>
<dbReference type="PANTHER" id="PTHR43357">
    <property type="entry name" value="INNER MEMBRANE ABC TRANSPORTER PERMEASE PROTEIN YDCV"/>
    <property type="match status" value="1"/>
</dbReference>
<dbReference type="GO" id="GO:0005886">
    <property type="term" value="C:plasma membrane"/>
    <property type="evidence" value="ECO:0007669"/>
    <property type="project" value="UniProtKB-SubCell"/>
</dbReference>
<evidence type="ECO:0000256" key="6">
    <source>
        <dbReference type="ARBA" id="ARBA00022989"/>
    </source>
</evidence>
<evidence type="ECO:0000256" key="1">
    <source>
        <dbReference type="ARBA" id="ARBA00004429"/>
    </source>
</evidence>
<feature type="transmembrane region" description="Helical" evidence="8">
    <location>
        <begin position="241"/>
        <end position="260"/>
    </location>
</feature>
<keyword evidence="6 8" id="KW-1133">Transmembrane helix</keyword>
<dbReference type="Proteomes" id="UP000295030">
    <property type="component" value="Unassembled WGS sequence"/>
</dbReference>
<dbReference type="InterPro" id="IPR000515">
    <property type="entry name" value="MetI-like"/>
</dbReference>
<feature type="transmembrane region" description="Helical" evidence="8">
    <location>
        <begin position="12"/>
        <end position="41"/>
    </location>
</feature>
<dbReference type="AlphaFoldDB" id="A0A4R1I0U1"/>
<protein>
    <submittedName>
        <fullName evidence="10">Putative spermidine/putrescine transport system permease protein</fullName>
    </submittedName>
</protein>
<dbReference type="CDD" id="cd06261">
    <property type="entry name" value="TM_PBP2"/>
    <property type="match status" value="1"/>
</dbReference>
<dbReference type="GO" id="GO:0055085">
    <property type="term" value="P:transmembrane transport"/>
    <property type="evidence" value="ECO:0007669"/>
    <property type="project" value="InterPro"/>
</dbReference>
<name>A0A4R1I0U1_ANCAQ</name>
<keyword evidence="3" id="KW-1003">Cell membrane</keyword>
<dbReference type="EMBL" id="SMFY01000002">
    <property type="protein sequence ID" value="TCK28328.1"/>
    <property type="molecule type" value="Genomic_DNA"/>
</dbReference>
<keyword evidence="11" id="KW-1185">Reference proteome</keyword>